<keyword evidence="1" id="KW-0547">Nucleotide-binding</keyword>
<dbReference type="InterPro" id="IPR012675">
    <property type="entry name" value="Beta-grasp_dom_sf"/>
</dbReference>
<comment type="caution">
    <text evidence="2">The sequence shown here is derived from an EMBL/GenBank/DDBJ whole genome shotgun (WGS) entry which is preliminary data.</text>
</comment>
<dbReference type="Proteomes" id="UP000076078">
    <property type="component" value="Unassembled WGS sequence"/>
</dbReference>
<dbReference type="InterPro" id="IPR003749">
    <property type="entry name" value="ThiS/MoaD-like"/>
</dbReference>
<dbReference type="CDD" id="cd00754">
    <property type="entry name" value="Ubl_MoaD"/>
    <property type="match status" value="1"/>
</dbReference>
<dbReference type="FunCoup" id="A0A152A4Z5">
    <property type="interactions" value="130"/>
</dbReference>
<evidence type="ECO:0000256" key="1">
    <source>
        <dbReference type="ARBA" id="ARBA00022741"/>
    </source>
</evidence>
<dbReference type="GO" id="GO:0006777">
    <property type="term" value="P:Mo-molybdopterin cofactor biosynthetic process"/>
    <property type="evidence" value="ECO:0007669"/>
    <property type="project" value="InterPro"/>
</dbReference>
<dbReference type="GO" id="GO:0000166">
    <property type="term" value="F:nucleotide binding"/>
    <property type="evidence" value="ECO:0007669"/>
    <property type="project" value="UniProtKB-KW"/>
</dbReference>
<dbReference type="GO" id="GO:1990133">
    <property type="term" value="C:molybdopterin adenylyltransferase complex"/>
    <property type="evidence" value="ECO:0007669"/>
    <property type="project" value="TreeGrafter"/>
</dbReference>
<protein>
    <submittedName>
        <fullName evidence="2">Molybdenum cofactor synthesis protein 2 small subunit</fullName>
    </submittedName>
</protein>
<dbReference type="InParanoid" id="A0A152A4Z5"/>
<dbReference type="UniPathway" id="UPA00344"/>
<dbReference type="OrthoDB" id="5531344at2759"/>
<keyword evidence="3" id="KW-1185">Reference proteome</keyword>
<dbReference type="InterPro" id="IPR044672">
    <property type="entry name" value="MOCS2A"/>
</dbReference>
<dbReference type="AlphaFoldDB" id="A0A152A4Z5"/>
<dbReference type="OMA" id="INCEYIE"/>
<dbReference type="SUPFAM" id="SSF54285">
    <property type="entry name" value="MoaD/ThiS"/>
    <property type="match status" value="1"/>
</dbReference>
<dbReference type="PANTHER" id="PTHR33359">
    <property type="entry name" value="MOLYBDOPTERIN SYNTHASE SULFUR CARRIER SUBUNIT"/>
    <property type="match status" value="1"/>
</dbReference>
<dbReference type="PANTHER" id="PTHR33359:SF1">
    <property type="entry name" value="MOLYBDOPTERIN SYNTHASE SULFUR CARRIER SUBUNIT"/>
    <property type="match status" value="1"/>
</dbReference>
<evidence type="ECO:0000313" key="3">
    <source>
        <dbReference type="Proteomes" id="UP000076078"/>
    </source>
</evidence>
<dbReference type="STRING" id="361077.A0A152A4Z5"/>
<dbReference type="EMBL" id="LODT01000010">
    <property type="protein sequence ID" value="KYR01309.1"/>
    <property type="molecule type" value="Genomic_DNA"/>
</dbReference>
<evidence type="ECO:0000313" key="2">
    <source>
        <dbReference type="EMBL" id="KYR01309.1"/>
    </source>
</evidence>
<dbReference type="Gene3D" id="3.10.20.30">
    <property type="match status" value="1"/>
</dbReference>
<name>A0A152A4Z5_TIELA</name>
<dbReference type="Pfam" id="PF02597">
    <property type="entry name" value="ThiS"/>
    <property type="match status" value="1"/>
</dbReference>
<dbReference type="InterPro" id="IPR016155">
    <property type="entry name" value="Mopterin_synth/thiamin_S_b"/>
</dbReference>
<accession>A0A152A4Z5</accession>
<proteinExistence type="predicted"/>
<reference evidence="2 3" key="1">
    <citation type="submission" date="2015-12" db="EMBL/GenBank/DDBJ databases">
        <title>Dictyostelia acquired genes for synthesis and detection of signals that induce cell-type specialization by lateral gene transfer from prokaryotes.</title>
        <authorList>
            <person name="Gloeckner G."/>
            <person name="Schaap P."/>
        </authorList>
    </citation>
    <scope>NUCLEOTIDE SEQUENCE [LARGE SCALE GENOMIC DNA]</scope>
    <source>
        <strain evidence="2 3">TK</strain>
    </source>
</reference>
<sequence>MSKSIKCLLFAKLKEIFDNNSEITITLPIDKCTTLNLLNEIKSLYPKSIYIINISLVAINCEYIEKDKDVIINENDEVAIIPPVSGG</sequence>
<organism evidence="2 3">
    <name type="scientific">Tieghemostelium lacteum</name>
    <name type="common">Slime mold</name>
    <name type="synonym">Dictyostelium lacteum</name>
    <dbReference type="NCBI Taxonomy" id="361077"/>
    <lineage>
        <taxon>Eukaryota</taxon>
        <taxon>Amoebozoa</taxon>
        <taxon>Evosea</taxon>
        <taxon>Eumycetozoa</taxon>
        <taxon>Dictyostelia</taxon>
        <taxon>Dictyosteliales</taxon>
        <taxon>Raperosteliaceae</taxon>
        <taxon>Tieghemostelium</taxon>
    </lineage>
</organism>
<gene>
    <name evidence="2" type="ORF">DLAC_02029</name>
</gene>